<feature type="compositionally biased region" description="Basic and acidic residues" evidence="1">
    <location>
        <begin position="53"/>
        <end position="68"/>
    </location>
</feature>
<name>A0A084SHH0_9BACT</name>
<feature type="compositionally biased region" description="Basic and acidic residues" evidence="1">
    <location>
        <begin position="33"/>
        <end position="42"/>
    </location>
</feature>
<dbReference type="RefSeq" id="WP_043410609.1">
    <property type="nucleotide sequence ID" value="NZ_JPMI01000322.1"/>
</dbReference>
<comment type="caution">
    <text evidence="2">The sequence shown here is derived from an EMBL/GenBank/DDBJ whole genome shotgun (WGS) entry which is preliminary data.</text>
</comment>
<dbReference type="EMBL" id="JPMI01000322">
    <property type="protein sequence ID" value="KFA87905.1"/>
    <property type="molecule type" value="Genomic_DNA"/>
</dbReference>
<feature type="compositionally biased region" description="Basic and acidic residues" evidence="1">
    <location>
        <begin position="1"/>
        <end position="15"/>
    </location>
</feature>
<dbReference type="Proteomes" id="UP000028547">
    <property type="component" value="Unassembled WGS sequence"/>
</dbReference>
<feature type="compositionally biased region" description="Basic residues" evidence="1">
    <location>
        <begin position="183"/>
        <end position="192"/>
    </location>
</feature>
<dbReference type="AlphaFoldDB" id="A0A084SHH0"/>
<feature type="compositionally biased region" description="Basic and acidic residues" evidence="1">
    <location>
        <begin position="170"/>
        <end position="182"/>
    </location>
</feature>
<accession>A0A084SHH0</accession>
<feature type="region of interest" description="Disordered" evidence="1">
    <location>
        <begin position="1"/>
        <end position="192"/>
    </location>
</feature>
<gene>
    <name evidence="2" type="ORF">Q664_44800</name>
</gene>
<evidence type="ECO:0000313" key="2">
    <source>
        <dbReference type="EMBL" id="KFA87905.1"/>
    </source>
</evidence>
<evidence type="ECO:0000313" key="3">
    <source>
        <dbReference type="Proteomes" id="UP000028547"/>
    </source>
</evidence>
<reference evidence="2 3" key="1">
    <citation type="submission" date="2014-07" db="EMBL/GenBank/DDBJ databases">
        <title>Draft Genome Sequence of Gephyronic Acid Producer, Cystobacter violaceus Strain Cb vi76.</title>
        <authorList>
            <person name="Stevens D.C."/>
            <person name="Young J."/>
            <person name="Carmichael R."/>
            <person name="Tan J."/>
            <person name="Taylor R.E."/>
        </authorList>
    </citation>
    <scope>NUCLEOTIDE SEQUENCE [LARGE SCALE GENOMIC DNA]</scope>
    <source>
        <strain evidence="2 3">Cb vi76</strain>
    </source>
</reference>
<proteinExistence type="predicted"/>
<protein>
    <submittedName>
        <fullName evidence="2">Uncharacterized protein</fullName>
    </submittedName>
</protein>
<evidence type="ECO:0000256" key="1">
    <source>
        <dbReference type="SAM" id="MobiDB-lite"/>
    </source>
</evidence>
<sequence length="192" mass="21244">MRTYRFEHYKADKPEPSTTNPGGAEQTPPVEQARPHTDEGLHYGRQHAQTAELYHKHREERERAEQMRVSEAPTESKAAPREAMEPRAAEPPRQDREQPRAEQSQALEPDEAGQAGLKGLAQQAVSSVLEAAKEAARGRPLSGARKLAGEAVSGVRRVAQEVSARTGRSVKQEQEKEQEGGTKKKKGPSKKR</sequence>
<organism evidence="2 3">
    <name type="scientific">Archangium violaceum Cb vi76</name>
    <dbReference type="NCBI Taxonomy" id="1406225"/>
    <lineage>
        <taxon>Bacteria</taxon>
        <taxon>Pseudomonadati</taxon>
        <taxon>Myxococcota</taxon>
        <taxon>Myxococcia</taxon>
        <taxon>Myxococcales</taxon>
        <taxon>Cystobacterineae</taxon>
        <taxon>Archangiaceae</taxon>
        <taxon>Archangium</taxon>
    </lineage>
</organism>
<feature type="compositionally biased region" description="Basic and acidic residues" evidence="1">
    <location>
        <begin position="78"/>
        <end position="100"/>
    </location>
</feature>